<dbReference type="Pfam" id="PF00498">
    <property type="entry name" value="FHA"/>
    <property type="match status" value="1"/>
</dbReference>
<feature type="transmembrane region" description="Helical" evidence="1">
    <location>
        <begin position="275"/>
        <end position="297"/>
    </location>
</feature>
<dbReference type="SMART" id="SM00240">
    <property type="entry name" value="FHA"/>
    <property type="match status" value="1"/>
</dbReference>
<dbReference type="InterPro" id="IPR008984">
    <property type="entry name" value="SMAD_FHA_dom_sf"/>
</dbReference>
<dbReference type="AlphaFoldDB" id="A0A367QCG9"/>
<feature type="domain" description="FHA" evidence="2">
    <location>
        <begin position="35"/>
        <end position="93"/>
    </location>
</feature>
<dbReference type="PANTHER" id="PTHR36844:SF1">
    <property type="entry name" value="PROTEASE PRSW"/>
    <property type="match status" value="1"/>
</dbReference>
<evidence type="ECO:0000313" key="4">
    <source>
        <dbReference type="Proteomes" id="UP000252107"/>
    </source>
</evidence>
<name>A0A367QCG9_9NOSO</name>
<dbReference type="EMBL" id="LXQD01000328">
    <property type="protein sequence ID" value="RCJ21878.1"/>
    <property type="molecule type" value="Genomic_DNA"/>
</dbReference>
<dbReference type="SUPFAM" id="SSF49879">
    <property type="entry name" value="SMAD/FHA domain"/>
    <property type="match status" value="1"/>
</dbReference>
<dbReference type="CDD" id="cd00060">
    <property type="entry name" value="FHA"/>
    <property type="match status" value="1"/>
</dbReference>
<keyword evidence="1" id="KW-0472">Membrane</keyword>
<feature type="transmembrane region" description="Helical" evidence="1">
    <location>
        <begin position="367"/>
        <end position="389"/>
    </location>
</feature>
<feature type="transmembrane region" description="Helical" evidence="1">
    <location>
        <begin position="174"/>
        <end position="192"/>
    </location>
</feature>
<gene>
    <name evidence="3" type="ORF">A6770_04380</name>
</gene>
<protein>
    <recommendedName>
        <fullName evidence="2">FHA domain-containing protein</fullName>
    </recommendedName>
</protein>
<feature type="transmembrane region" description="Helical" evidence="1">
    <location>
        <begin position="396"/>
        <end position="413"/>
    </location>
</feature>
<comment type="caution">
    <text evidence="3">The sequence shown here is derived from an EMBL/GenBank/DDBJ whole genome shotgun (WGS) entry which is preliminary data.</text>
</comment>
<organism evidence="3 4">
    <name type="scientific">Nostoc minutum NIES-26</name>
    <dbReference type="NCBI Taxonomy" id="1844469"/>
    <lineage>
        <taxon>Bacteria</taxon>
        <taxon>Bacillati</taxon>
        <taxon>Cyanobacteriota</taxon>
        <taxon>Cyanophyceae</taxon>
        <taxon>Nostocales</taxon>
        <taxon>Nostocaceae</taxon>
        <taxon>Nostoc</taxon>
    </lineage>
</organism>
<proteinExistence type="predicted"/>
<dbReference type="PROSITE" id="PS50006">
    <property type="entry name" value="FHA_DOMAIN"/>
    <property type="match status" value="1"/>
</dbReference>
<keyword evidence="4" id="KW-1185">Reference proteome</keyword>
<accession>A0A367QCG9</accession>
<evidence type="ECO:0000256" key="1">
    <source>
        <dbReference type="SAM" id="Phobius"/>
    </source>
</evidence>
<dbReference type="GO" id="GO:0008233">
    <property type="term" value="F:peptidase activity"/>
    <property type="evidence" value="ECO:0007669"/>
    <property type="project" value="InterPro"/>
</dbReference>
<dbReference type="InterPro" id="IPR000253">
    <property type="entry name" value="FHA_dom"/>
</dbReference>
<evidence type="ECO:0000313" key="3">
    <source>
        <dbReference type="EMBL" id="RCJ21878.1"/>
    </source>
</evidence>
<dbReference type="Proteomes" id="UP000252107">
    <property type="component" value="Unassembled WGS sequence"/>
</dbReference>
<dbReference type="PANTHER" id="PTHR36844">
    <property type="entry name" value="PROTEASE PRSW"/>
    <property type="match status" value="1"/>
</dbReference>
<reference evidence="3" key="1">
    <citation type="submission" date="2016-04" db="EMBL/GenBank/DDBJ databases">
        <authorList>
            <person name="Tabuchi Yagui T.R."/>
        </authorList>
    </citation>
    <scope>NUCLEOTIDE SEQUENCE [LARGE SCALE GENOMIC DNA]</scope>
    <source>
        <strain evidence="3">NIES-26</strain>
    </source>
</reference>
<feature type="transmembrane region" description="Helical" evidence="1">
    <location>
        <begin position="227"/>
        <end position="255"/>
    </location>
</feature>
<feature type="transmembrane region" description="Helical" evidence="1">
    <location>
        <begin position="198"/>
        <end position="215"/>
    </location>
</feature>
<sequence>MTGKNARHNALLRQVSGNGAASGSDRYSLLTSKEVVIGRDPSCQIVLDAMTYRMVSRRHAVVRPLSSSPDSKFSWLLCDLNSANGTYLNGQRLYGCQELHAGDRIALGADGPQFIFEYELISQPTVLTTQTQVAPLPSPAASLHNHTQLKQPDSVSFTQLFPIISTGKDLTRKAYLIPGILTVVFVVLMFATVGQPQANQVIVAIYIAFAAYYFVYQLCGKQKPWWVLMGAALTTTLILLSPLLDLFIFVFRVVLPGNLPSPQDFPTFTELLVRMFFGAGLMEELLKALPVIGAYFIARGLPSPWRERIGIWEPLDGILLGTASAVGFTLLETLAQYVPEITNNVAQQVGVGAAGQLVGLQLLIPRILGSVAGHMAYSGYLGYFIGLAVLKPRRSWQILAVGYLSAAALHALWNATGSINALLLVVVGVLSYAFLMAAILKARALSPTRSQNFATRFLGPK</sequence>
<dbReference type="InterPro" id="IPR026898">
    <property type="entry name" value="PrsW"/>
</dbReference>
<keyword evidence="1" id="KW-1133">Transmembrane helix</keyword>
<dbReference type="Gene3D" id="2.60.200.20">
    <property type="match status" value="1"/>
</dbReference>
<keyword evidence="1" id="KW-0812">Transmembrane</keyword>
<evidence type="ECO:0000259" key="2">
    <source>
        <dbReference type="PROSITE" id="PS50006"/>
    </source>
</evidence>
<feature type="transmembrane region" description="Helical" evidence="1">
    <location>
        <begin position="419"/>
        <end position="440"/>
    </location>
</feature>
<feature type="transmembrane region" description="Helical" evidence="1">
    <location>
        <begin position="318"/>
        <end position="338"/>
    </location>
</feature>
<dbReference type="Pfam" id="PF13367">
    <property type="entry name" value="PrsW-protease"/>
    <property type="match status" value="1"/>
</dbReference>